<dbReference type="Pfam" id="PF10419">
    <property type="entry name" value="TFIIIC_sub6"/>
    <property type="match status" value="1"/>
</dbReference>
<dbReference type="eggNOG" id="ENOG502RYMW">
    <property type="taxonomic scope" value="Eukaryota"/>
</dbReference>
<protein>
    <recommendedName>
        <fullName evidence="2">Transcription factor TFIIIC triple barrel domain-containing protein</fullName>
    </recommendedName>
</protein>
<name>A0A0W4ZNN3_PNEJ7</name>
<keyword evidence="4" id="KW-1185">Reference proteome</keyword>
<evidence type="ECO:0000256" key="1">
    <source>
        <dbReference type="SAM" id="MobiDB-lite"/>
    </source>
</evidence>
<dbReference type="Gene3D" id="2.60.40.4370">
    <property type="match status" value="1"/>
</dbReference>
<evidence type="ECO:0000313" key="3">
    <source>
        <dbReference type="EMBL" id="KTW29988.1"/>
    </source>
</evidence>
<dbReference type="Proteomes" id="UP000053447">
    <property type="component" value="Unassembled WGS sequence"/>
</dbReference>
<dbReference type="EMBL" id="LFWA01000008">
    <property type="protein sequence ID" value="KTW29988.1"/>
    <property type="molecule type" value="Genomic_DNA"/>
</dbReference>
<reference evidence="4" key="1">
    <citation type="journal article" date="2016" name="Nat. Commun.">
        <title>Genome analysis of three Pneumocystis species reveals adaptation mechanisms to life exclusively in mammalian hosts.</title>
        <authorList>
            <person name="Ma L."/>
            <person name="Chen Z."/>
            <person name="Huang D.W."/>
            <person name="Kutty G."/>
            <person name="Ishihara M."/>
            <person name="Wang H."/>
            <person name="Abouelleil A."/>
            <person name="Bishop L."/>
            <person name="Davey E."/>
            <person name="Deng R."/>
            <person name="Deng X."/>
            <person name="Fan L."/>
            <person name="Fantoni G."/>
            <person name="Fitzgerald M."/>
            <person name="Gogineni E."/>
            <person name="Goldberg J.M."/>
            <person name="Handley G."/>
            <person name="Hu X."/>
            <person name="Huber C."/>
            <person name="Jiao X."/>
            <person name="Jones K."/>
            <person name="Levin J.Z."/>
            <person name="Liu Y."/>
            <person name="Macdonald P."/>
            <person name="Melnikov A."/>
            <person name="Raley C."/>
            <person name="Sassi M."/>
            <person name="Sherman B.T."/>
            <person name="Song X."/>
            <person name="Sykes S."/>
            <person name="Tran B."/>
            <person name="Walsh L."/>
            <person name="Xia Y."/>
            <person name="Yang J."/>
            <person name="Young S."/>
            <person name="Zeng Q."/>
            <person name="Zheng X."/>
            <person name="Stephens R."/>
            <person name="Nusbaum C."/>
            <person name="Birren B.W."/>
            <person name="Azadi P."/>
            <person name="Lempicki R.A."/>
            <person name="Cuomo C.A."/>
            <person name="Kovacs J.A."/>
        </authorList>
    </citation>
    <scope>NUCLEOTIDE SEQUENCE [LARGE SCALE GENOMIC DNA]</scope>
    <source>
        <strain evidence="4">RU7</strain>
    </source>
</reference>
<accession>A0A0W4ZNN3</accession>
<feature type="region of interest" description="Disordered" evidence="1">
    <location>
        <begin position="20"/>
        <end position="42"/>
    </location>
</feature>
<organism evidence="3 4">
    <name type="scientific">Pneumocystis jirovecii (strain RU7)</name>
    <name type="common">Human pneumocystis pneumonia agent</name>
    <dbReference type="NCBI Taxonomy" id="1408657"/>
    <lineage>
        <taxon>Eukaryota</taxon>
        <taxon>Fungi</taxon>
        <taxon>Dikarya</taxon>
        <taxon>Ascomycota</taxon>
        <taxon>Taphrinomycotina</taxon>
        <taxon>Pneumocystomycetes</taxon>
        <taxon>Pneumocystaceae</taxon>
        <taxon>Pneumocystis</taxon>
    </lineage>
</organism>
<dbReference type="STRING" id="1408657.A0A0W4ZNN3"/>
<comment type="caution">
    <text evidence="3">The sequence shown here is derived from an EMBL/GenBank/DDBJ whole genome shotgun (WGS) entry which is preliminary data.</text>
</comment>
<evidence type="ECO:0000259" key="2">
    <source>
        <dbReference type="Pfam" id="PF10419"/>
    </source>
</evidence>
<sequence length="166" mass="18511">MSDNKLNDISTEKSVNLFEEQQKCLSSEEPIPSAEFSTLPGPSVDPASSISTELVVVDLVMNDTSFFSASKDPSLSDTVKLVGLDTPTPFLKWGRYMYRGHWEDMVGTELIFDKSVELVGLSRRRLVMERIRLVNKRNNAEPVDKDAVDAMYLADVAEESLCVETS</sequence>
<dbReference type="RefSeq" id="XP_018229549.1">
    <property type="nucleotide sequence ID" value="XM_018374195.1"/>
</dbReference>
<gene>
    <name evidence="3" type="ORF">T551_01932</name>
</gene>
<dbReference type="OrthoDB" id="1877767at2759"/>
<proteinExistence type="predicted"/>
<feature type="domain" description="Transcription factor TFIIIC triple barrel" evidence="2">
    <location>
        <begin position="52"/>
        <end position="133"/>
    </location>
</feature>
<dbReference type="InterPro" id="IPR019481">
    <property type="entry name" value="TFIIIC_triple_barrel"/>
</dbReference>
<dbReference type="AlphaFoldDB" id="A0A0W4ZNN3"/>
<dbReference type="GeneID" id="28940450"/>
<evidence type="ECO:0000313" key="4">
    <source>
        <dbReference type="Proteomes" id="UP000053447"/>
    </source>
</evidence>
<dbReference type="VEuPathDB" id="FungiDB:T551_01932"/>